<gene>
    <name evidence="6" type="primary">mprF</name>
    <name evidence="7" type="ORF">QNH39_08355</name>
</gene>
<dbReference type="InterPro" id="IPR022791">
    <property type="entry name" value="L-PG_synthase/AglD"/>
</dbReference>
<comment type="catalytic activity">
    <reaction evidence="6">
        <text>L-lysyl-tRNA(Lys) + a 1,2-diacyl-sn-glycero-3-phospho-(1'-sn-glycerol) = a 1,2-diacyl-sn-glycero-3-phospho-1'-(3'-O-L-lysyl)-sn-glycerol + tRNA(Lys)</text>
        <dbReference type="Rhea" id="RHEA:10668"/>
        <dbReference type="Rhea" id="RHEA-COMP:9696"/>
        <dbReference type="Rhea" id="RHEA-COMP:9697"/>
        <dbReference type="ChEBI" id="CHEBI:64716"/>
        <dbReference type="ChEBI" id="CHEBI:75792"/>
        <dbReference type="ChEBI" id="CHEBI:78442"/>
        <dbReference type="ChEBI" id="CHEBI:78529"/>
        <dbReference type="EC" id="2.3.2.3"/>
    </reaction>
</comment>
<keyword evidence="3 6" id="KW-0812">Transmembrane</keyword>
<feature type="transmembrane region" description="Helical" evidence="6">
    <location>
        <begin position="9"/>
        <end position="25"/>
    </location>
</feature>
<keyword evidence="5 6" id="KW-0472">Membrane</keyword>
<feature type="transmembrane region" description="Helical" evidence="6">
    <location>
        <begin position="221"/>
        <end position="244"/>
    </location>
</feature>
<dbReference type="PANTHER" id="PTHR40277">
    <property type="entry name" value="BLL5419 PROTEIN"/>
    <property type="match status" value="1"/>
</dbReference>
<protein>
    <recommendedName>
        <fullName evidence="6">Phosphatidylglycerol lysyltransferase</fullName>
        <ecNumber evidence="6">2.3.2.3</ecNumber>
    </recommendedName>
    <alternativeName>
        <fullName evidence="6">Lysylphosphatidylglycerol synthase</fullName>
    </alternativeName>
</protein>
<comment type="function">
    <text evidence="6">Catalyzes the transfer of a lysyl group from L-lysyl-tRNA(Lys) to membrane-bound phosphatidylglycerol (PG), which produces lysylphosphatidylglycerol (LPG), a major component of the bacterial membrane with a positive net charge. LPG synthesis contributes to bacterial virulence as it is involved in the resistance mechanism against cationic antimicrobial peptides (CAMP) produces by the host's immune system (defensins, cathelicidins) and by the competing microorganisms.</text>
</comment>
<evidence type="ECO:0000313" key="8">
    <source>
        <dbReference type="Proteomes" id="UP001178288"/>
    </source>
</evidence>
<evidence type="ECO:0000313" key="7">
    <source>
        <dbReference type="EMBL" id="WHY87828.1"/>
    </source>
</evidence>
<dbReference type="Proteomes" id="UP001178288">
    <property type="component" value="Chromosome"/>
</dbReference>
<dbReference type="AlphaFoldDB" id="A0AA95MX40"/>
<dbReference type="KEGG" id="nnv:QNH39_08355"/>
<dbReference type="GO" id="GO:0005886">
    <property type="term" value="C:plasma membrane"/>
    <property type="evidence" value="ECO:0007669"/>
    <property type="project" value="UniProtKB-SubCell"/>
</dbReference>
<keyword evidence="6" id="KW-0046">Antibiotic resistance</keyword>
<evidence type="ECO:0000256" key="6">
    <source>
        <dbReference type="RuleBase" id="RU363042"/>
    </source>
</evidence>
<evidence type="ECO:0000256" key="3">
    <source>
        <dbReference type="ARBA" id="ARBA00022692"/>
    </source>
</evidence>
<keyword evidence="6" id="KW-0808">Transferase</keyword>
<keyword evidence="6" id="KW-0443">Lipid metabolism</keyword>
<feature type="transmembrane region" description="Helical" evidence="6">
    <location>
        <begin position="45"/>
        <end position="66"/>
    </location>
</feature>
<reference evidence="7" key="1">
    <citation type="submission" date="2023-05" db="EMBL/GenBank/DDBJ databases">
        <title>Comparative genomics of Bacillaceae isolates and their secondary metabolite potential.</title>
        <authorList>
            <person name="Song L."/>
            <person name="Nielsen L.J."/>
            <person name="Mohite O."/>
            <person name="Xu X."/>
            <person name="Weber T."/>
            <person name="Kovacs A.T."/>
        </authorList>
    </citation>
    <scope>NUCLEOTIDE SEQUENCE</scope>
    <source>
        <strain evidence="7">XLM17</strain>
    </source>
</reference>
<feature type="transmembrane region" description="Helical" evidence="6">
    <location>
        <begin position="256"/>
        <end position="276"/>
    </location>
</feature>
<evidence type="ECO:0000256" key="1">
    <source>
        <dbReference type="ARBA" id="ARBA00004651"/>
    </source>
</evidence>
<feature type="transmembrane region" description="Helical" evidence="6">
    <location>
        <begin position="130"/>
        <end position="147"/>
    </location>
</feature>
<feature type="transmembrane region" description="Helical" evidence="6">
    <location>
        <begin position="154"/>
        <end position="175"/>
    </location>
</feature>
<dbReference type="NCBIfam" id="TIGR00374">
    <property type="entry name" value="flippase-like domain"/>
    <property type="match status" value="1"/>
</dbReference>
<name>A0AA95MX40_9BACI</name>
<dbReference type="RefSeq" id="WP_066084633.1">
    <property type="nucleotide sequence ID" value="NZ_CP126114.1"/>
</dbReference>
<organism evidence="7 8">
    <name type="scientific">Neobacillus novalis</name>
    <dbReference type="NCBI Taxonomy" id="220687"/>
    <lineage>
        <taxon>Bacteria</taxon>
        <taxon>Bacillati</taxon>
        <taxon>Bacillota</taxon>
        <taxon>Bacilli</taxon>
        <taxon>Bacillales</taxon>
        <taxon>Bacillaceae</taxon>
        <taxon>Neobacillus</taxon>
    </lineage>
</organism>
<proteinExistence type="inferred from homology"/>
<feature type="transmembrane region" description="Helical" evidence="6">
    <location>
        <begin position="296"/>
        <end position="321"/>
    </location>
</feature>
<comment type="similarity">
    <text evidence="6">Belongs to the LPG synthase family.</text>
</comment>
<accession>A0AA95MX40</accession>
<dbReference type="GO" id="GO:0046677">
    <property type="term" value="P:response to antibiotic"/>
    <property type="evidence" value="ECO:0007669"/>
    <property type="project" value="UniProtKB-KW"/>
</dbReference>
<dbReference type="PANTHER" id="PTHR40277:SF1">
    <property type="entry name" value="BLL5419 PROTEIN"/>
    <property type="match status" value="1"/>
</dbReference>
<dbReference type="GO" id="GO:0050071">
    <property type="term" value="F:phosphatidylglycerol lysyltransferase activity"/>
    <property type="evidence" value="ECO:0007669"/>
    <property type="project" value="UniProtKB-EC"/>
</dbReference>
<dbReference type="GO" id="GO:0006629">
    <property type="term" value="P:lipid metabolic process"/>
    <property type="evidence" value="ECO:0007669"/>
    <property type="project" value="UniProtKB-KW"/>
</dbReference>
<evidence type="ECO:0000256" key="2">
    <source>
        <dbReference type="ARBA" id="ARBA00022475"/>
    </source>
</evidence>
<evidence type="ECO:0000256" key="5">
    <source>
        <dbReference type="ARBA" id="ARBA00023136"/>
    </source>
</evidence>
<keyword evidence="2" id="KW-1003">Cell membrane</keyword>
<dbReference type="Pfam" id="PF03706">
    <property type="entry name" value="LPG_synthase_TM"/>
    <property type="match status" value="1"/>
</dbReference>
<evidence type="ECO:0000256" key="4">
    <source>
        <dbReference type="ARBA" id="ARBA00022989"/>
    </source>
</evidence>
<sequence>MAAKLDKKGLIIRILGSTILIYWILTKMEWSKVIETVKEGSSVYFIAAFIAIQLTVLSSILKWKLLVDSSLNQDQKQDASVLKLGRFYYIGLFFNNFLPGSVGGDVVRVYYLGRTTGIPIATASVAFERITSGTALVAIAIFSSFFIESARSFLLPIILVLGAILLVSFLISVWIKGKRKNTSVATQTPKSKIKEWVTKIKTELAKIAEIALNYRKEGIKWWLSIAILSILFQVGLAWINDLLFLSLGIDIPWLELLMIITLISVITMLPISVNGLGVREGCYVLFFKELGVSEEIAVTVSLLFFILVSISSVAGGLFWMAERWGKGEIIRKSVD</sequence>
<keyword evidence="4 6" id="KW-1133">Transmembrane helix</keyword>
<dbReference type="EMBL" id="CP126114">
    <property type="protein sequence ID" value="WHY87828.1"/>
    <property type="molecule type" value="Genomic_DNA"/>
</dbReference>
<dbReference type="EC" id="2.3.2.3" evidence="6"/>
<keyword evidence="8" id="KW-1185">Reference proteome</keyword>
<feature type="transmembrane region" description="Helical" evidence="6">
    <location>
        <begin position="87"/>
        <end position="110"/>
    </location>
</feature>
<comment type="subcellular location">
    <subcellularLocation>
        <location evidence="1 6">Cell membrane</location>
        <topology evidence="1 6">Multi-pass membrane protein</topology>
    </subcellularLocation>
</comment>